<dbReference type="PANTHER" id="PTHR23131:SF4">
    <property type="entry name" value="METALLO-BETA-LACTAMASE SUPERFAMILY POTEIN"/>
    <property type="match status" value="1"/>
</dbReference>
<name>A0A2V3W7Q7_9BACI</name>
<dbReference type="InterPro" id="IPR048933">
    <property type="entry name" value="B_lactamase-like_C"/>
</dbReference>
<dbReference type="OrthoDB" id="9761531at2"/>
<dbReference type="InterPro" id="IPR036866">
    <property type="entry name" value="RibonucZ/Hydroxyglut_hydro"/>
</dbReference>
<gene>
    <name evidence="2" type="ORF">DFR56_101279</name>
</gene>
<protein>
    <submittedName>
        <fullName evidence="2">Glyoxylase-like metal-dependent hydrolase (Beta-lactamase superfamily II)</fullName>
    </submittedName>
</protein>
<dbReference type="RefSeq" id="WP_110393634.1">
    <property type="nucleotide sequence ID" value="NZ_JBHUHB010000001.1"/>
</dbReference>
<dbReference type="Gene3D" id="3.60.15.10">
    <property type="entry name" value="Ribonuclease Z/Hydroxyacylglutathione hydrolase-like"/>
    <property type="match status" value="1"/>
</dbReference>
<comment type="caution">
    <text evidence="2">The sequence shown here is derived from an EMBL/GenBank/DDBJ whole genome shotgun (WGS) entry which is preliminary data.</text>
</comment>
<accession>A0A2V3W7Q7</accession>
<dbReference type="InterPro" id="IPR001279">
    <property type="entry name" value="Metallo-B-lactamas"/>
</dbReference>
<keyword evidence="2" id="KW-0378">Hydrolase</keyword>
<dbReference type="GO" id="GO:0016787">
    <property type="term" value="F:hydrolase activity"/>
    <property type="evidence" value="ECO:0007669"/>
    <property type="project" value="UniProtKB-KW"/>
</dbReference>
<dbReference type="SUPFAM" id="SSF56281">
    <property type="entry name" value="Metallo-hydrolase/oxidoreductase"/>
    <property type="match status" value="1"/>
</dbReference>
<dbReference type="Pfam" id="PF21221">
    <property type="entry name" value="B_lactamase-like_C"/>
    <property type="match status" value="1"/>
</dbReference>
<organism evidence="2 3">
    <name type="scientific">Pseudogracilibacillus auburnensis</name>
    <dbReference type="NCBI Taxonomy" id="1494959"/>
    <lineage>
        <taxon>Bacteria</taxon>
        <taxon>Bacillati</taxon>
        <taxon>Bacillota</taxon>
        <taxon>Bacilli</taxon>
        <taxon>Bacillales</taxon>
        <taxon>Bacillaceae</taxon>
        <taxon>Pseudogracilibacillus</taxon>
    </lineage>
</organism>
<dbReference type="Pfam" id="PF00753">
    <property type="entry name" value="Lactamase_B"/>
    <property type="match status" value="1"/>
</dbReference>
<proteinExistence type="predicted"/>
<keyword evidence="3" id="KW-1185">Reference proteome</keyword>
<dbReference type="InterPro" id="IPR036388">
    <property type="entry name" value="WH-like_DNA-bd_sf"/>
</dbReference>
<dbReference type="InterPro" id="IPR050662">
    <property type="entry name" value="Sec-metab_biosynth-thioest"/>
</dbReference>
<dbReference type="AlphaFoldDB" id="A0A2V3W7Q7"/>
<dbReference type="Gene3D" id="1.10.10.10">
    <property type="entry name" value="Winged helix-like DNA-binding domain superfamily/Winged helix DNA-binding domain"/>
    <property type="match status" value="1"/>
</dbReference>
<evidence type="ECO:0000259" key="1">
    <source>
        <dbReference type="SMART" id="SM00849"/>
    </source>
</evidence>
<feature type="domain" description="Metallo-beta-lactamase" evidence="1">
    <location>
        <begin position="20"/>
        <end position="227"/>
    </location>
</feature>
<reference evidence="2 3" key="1">
    <citation type="submission" date="2018-05" db="EMBL/GenBank/DDBJ databases">
        <title>Genomic Encyclopedia of Type Strains, Phase IV (KMG-IV): sequencing the most valuable type-strain genomes for metagenomic binning, comparative biology and taxonomic classification.</title>
        <authorList>
            <person name="Goeker M."/>
        </authorList>
    </citation>
    <scope>NUCLEOTIDE SEQUENCE [LARGE SCALE GENOMIC DNA]</scope>
    <source>
        <strain evidence="2 3">DSM 28556</strain>
    </source>
</reference>
<dbReference type="SMART" id="SM00849">
    <property type="entry name" value="Lactamase_B"/>
    <property type="match status" value="1"/>
</dbReference>
<dbReference type="PANTHER" id="PTHR23131">
    <property type="entry name" value="ENDORIBONUCLEASE LACTB2"/>
    <property type="match status" value="1"/>
</dbReference>
<sequence>MIQQLGIDMITIPLPFRLDHVNCFLAEGEKGYIVIDTGLNDKSAQSRWEKELNEKHVQQIILTHLHPDHCGYAGILQTKLDATVSMSEIDAKALDKIWIDEAIPTLKQDYERSAVPEKLANGILTLTRNFIPSVTPRPKIDAYLQEGELIQIGKEQYEVIFTPGHSAGLVCFYQREKSVLLSTDHILPKITPNIAYWFYGDKNPLLSYEQSLQKIKSLHIDYVIPSHGEPFYDANKRIDEIWQHHEERFAQTIDAIGGGATVFEVCEKLFTKQLNVYDYQFAIGETIAHLEYLRDKGECNREVQNGKWVYT</sequence>
<evidence type="ECO:0000313" key="3">
    <source>
        <dbReference type="Proteomes" id="UP000247978"/>
    </source>
</evidence>
<dbReference type="CDD" id="cd07725">
    <property type="entry name" value="TTHA1429-like_MBL-fold"/>
    <property type="match status" value="1"/>
</dbReference>
<dbReference type="Proteomes" id="UP000247978">
    <property type="component" value="Unassembled WGS sequence"/>
</dbReference>
<evidence type="ECO:0000313" key="2">
    <source>
        <dbReference type="EMBL" id="PXW90367.1"/>
    </source>
</evidence>
<dbReference type="EMBL" id="QJJQ01000001">
    <property type="protein sequence ID" value="PXW90367.1"/>
    <property type="molecule type" value="Genomic_DNA"/>
</dbReference>